<dbReference type="RefSeq" id="XP_024329626.1">
    <property type="nucleotide sequence ID" value="XM_024474329.1"/>
</dbReference>
<dbReference type="VEuPathDB" id="MicrosporidiaDB:G9O61_00g010040"/>
<protein>
    <submittedName>
        <fullName evidence="1">Uncharacterized protein</fullName>
    </submittedName>
</protein>
<name>A0A0F9Z7G1_9MICR</name>
<keyword evidence="2" id="KW-1185">Reference proteome</keyword>
<dbReference type="GeneID" id="36319245"/>
<dbReference type="VEuPathDB" id="MicrosporidiaDB:G9O61_00g009930"/>
<proteinExistence type="predicted"/>
<accession>A0A0F9Z7G1</accession>
<dbReference type="OMA" id="HLEYLIW"/>
<evidence type="ECO:0000313" key="2">
    <source>
        <dbReference type="Proteomes" id="UP000034350"/>
    </source>
</evidence>
<dbReference type="AlphaFoldDB" id="A0A0F9Z7G1"/>
<dbReference type="SUPFAM" id="SSF52540">
    <property type="entry name" value="P-loop containing nucleoside triphosphate hydrolases"/>
    <property type="match status" value="1"/>
</dbReference>
<organism evidence="1 2">
    <name type="scientific">Vairimorpha ceranae</name>
    <dbReference type="NCBI Taxonomy" id="40302"/>
    <lineage>
        <taxon>Eukaryota</taxon>
        <taxon>Fungi</taxon>
        <taxon>Fungi incertae sedis</taxon>
        <taxon>Microsporidia</taxon>
        <taxon>Nosematidae</taxon>
        <taxon>Vairimorpha</taxon>
    </lineage>
</organism>
<dbReference type="InterPro" id="IPR027417">
    <property type="entry name" value="P-loop_NTPase"/>
</dbReference>
<reference evidence="1 2" key="1">
    <citation type="journal article" date="2015" name="Environ. Microbiol.">
        <title>Genome analyses suggest the presence of polyploidy and recent human-driven expansions in eight global populations of the honeybee pathogen Nosema ceranae.</title>
        <authorList>
            <person name="Pelin A."/>
            <person name="Selman M."/>
            <person name="Aris-Brosou S."/>
            <person name="Farinelli L."/>
            <person name="Corradi N."/>
        </authorList>
    </citation>
    <scope>NUCLEOTIDE SEQUENCE [LARGE SCALE GENOMIC DNA]</scope>
    <source>
        <strain evidence="1 2">PA08 1199</strain>
    </source>
</reference>
<dbReference type="OrthoDB" id="2191642at2759"/>
<dbReference type="EMBL" id="JPQZ01000188">
    <property type="protein sequence ID" value="KKO73884.1"/>
    <property type="molecule type" value="Genomic_DNA"/>
</dbReference>
<evidence type="ECO:0000313" key="1">
    <source>
        <dbReference type="EMBL" id="KKO73884.1"/>
    </source>
</evidence>
<sequence length="254" mass="29591">MATFNSLDISNIVSLSIFKQFEEALKTRHNNIIVISGPSGSLKTSLINTVLNKLSLVSEYITDVSVYKSKLLTKSSICLTDIDDLEYFIKHKHKINKMSNLIIETRLLPYMYKSLDNGIGINLSISNKNKKDKINYHLSPYKKLRSIEPLPCIYKTLNILFSNQSYKVTICYDYKILKYIFSNSLEFIELESLYNIYDSISLADLKLDEFIDYAVYAVAVSKKRKVRKFVCLKSWVYENHYVCTPLCFEYKKYF</sequence>
<gene>
    <name evidence="1" type="ORF">AAJ76_1880003041</name>
</gene>
<comment type="caution">
    <text evidence="1">The sequence shown here is derived from an EMBL/GenBank/DDBJ whole genome shotgun (WGS) entry which is preliminary data.</text>
</comment>
<dbReference type="VEuPathDB" id="MicrosporidiaDB:NCER_101890"/>
<dbReference type="Proteomes" id="UP000034350">
    <property type="component" value="Unassembled WGS sequence"/>
</dbReference>
<dbReference type="VEuPathDB" id="MicrosporidiaDB:AAJ76_1880003041"/>